<dbReference type="InterPro" id="IPR008284">
    <property type="entry name" value="MoCF_biosynth_CS"/>
</dbReference>
<comment type="similarity">
    <text evidence="3 6">Belongs to the MoeA family.</text>
</comment>
<comment type="caution">
    <text evidence="8">The sequence shown here is derived from an EMBL/GenBank/DDBJ whole genome shotgun (WGS) entry which is preliminary data.</text>
</comment>
<dbReference type="Gene3D" id="2.170.190.11">
    <property type="entry name" value="Molybdopterin biosynthesis moea protein, domain 3"/>
    <property type="match status" value="1"/>
</dbReference>
<dbReference type="CDD" id="cd00887">
    <property type="entry name" value="MoeA"/>
    <property type="match status" value="1"/>
</dbReference>
<dbReference type="Gene3D" id="3.90.105.10">
    <property type="entry name" value="Molybdopterin biosynthesis moea protein, domain 2"/>
    <property type="match status" value="1"/>
</dbReference>
<evidence type="ECO:0000256" key="5">
    <source>
        <dbReference type="ARBA" id="ARBA00047317"/>
    </source>
</evidence>
<name>A0ABT4M2Z8_9BURK</name>
<dbReference type="SUPFAM" id="SSF53218">
    <property type="entry name" value="Molybdenum cofactor biosynthesis proteins"/>
    <property type="match status" value="1"/>
</dbReference>
<evidence type="ECO:0000256" key="1">
    <source>
        <dbReference type="ARBA" id="ARBA00002901"/>
    </source>
</evidence>
<dbReference type="Pfam" id="PF03453">
    <property type="entry name" value="MoeA_N"/>
    <property type="match status" value="1"/>
</dbReference>
<dbReference type="EC" id="2.10.1.1" evidence="6"/>
<evidence type="ECO:0000259" key="7">
    <source>
        <dbReference type="SMART" id="SM00852"/>
    </source>
</evidence>
<dbReference type="NCBIfam" id="TIGR00177">
    <property type="entry name" value="molyb_syn"/>
    <property type="match status" value="1"/>
</dbReference>
<evidence type="ECO:0000256" key="6">
    <source>
        <dbReference type="RuleBase" id="RU365090"/>
    </source>
</evidence>
<sequence>MLDFDTAQARLAARGHAPAGHETLTLDALHGRVLAEDIVAALDLPPADNSAMDGYALRAADATTPGATLPIQQRCFAGQAPEPLRTGQAIRLFTGSVIPAGADTVVMQEDCREEDGRVAILAPPPPGQHIRRRGEDMRTGQTVLVRGARLTAGHLAILAAQGHDRAAVFPRLKVGILTTGDELVPPGQPLPPAAIHNSNAPMLAALCGGLGTAAPVLRHARDDADATRQALAELNETCDLVLSVGGASVGEKDLVKPAIEALGGTLDLWRVRMKPGKPVALAELDGRPVVCLPGNPVSAFAVFTLLVSPLIRGLQGRRDVLPPLRRGILDTPRPVGGERDDFLRIQAAQGATGLPVLTPHTQQSSGAIGSLAWAHGLARIPAGARLESGAEVDWMALSDWLA</sequence>
<gene>
    <name evidence="8" type="ORF">O4H32_06790</name>
</gene>
<evidence type="ECO:0000256" key="3">
    <source>
        <dbReference type="ARBA" id="ARBA00010763"/>
    </source>
</evidence>
<dbReference type="Pfam" id="PF03454">
    <property type="entry name" value="MoeA_C"/>
    <property type="match status" value="1"/>
</dbReference>
<dbReference type="PANTHER" id="PTHR10192">
    <property type="entry name" value="MOLYBDOPTERIN BIOSYNTHESIS PROTEIN"/>
    <property type="match status" value="1"/>
</dbReference>
<dbReference type="SUPFAM" id="SSF63882">
    <property type="entry name" value="MoeA N-terminal region -like"/>
    <property type="match status" value="1"/>
</dbReference>
<comment type="cofactor">
    <cofactor evidence="6">
        <name>Mg(2+)</name>
        <dbReference type="ChEBI" id="CHEBI:18420"/>
    </cofactor>
</comment>
<dbReference type="PROSITE" id="PS01079">
    <property type="entry name" value="MOCF_BIOSYNTHESIS_2"/>
    <property type="match status" value="1"/>
</dbReference>
<reference evidence="8" key="1">
    <citation type="submission" date="2022-12" db="EMBL/GenBank/DDBJ databases">
        <title>Bacterial isolates from different developmental stages of Nematostella vectensis.</title>
        <authorList>
            <person name="Fraune S."/>
        </authorList>
    </citation>
    <scope>NUCLEOTIDE SEQUENCE</scope>
    <source>
        <strain evidence="8">G21619-S1</strain>
    </source>
</reference>
<comment type="catalytic activity">
    <reaction evidence="5">
        <text>adenylyl-molybdopterin + molybdate = Mo-molybdopterin + AMP + H(+)</text>
        <dbReference type="Rhea" id="RHEA:35047"/>
        <dbReference type="ChEBI" id="CHEBI:15378"/>
        <dbReference type="ChEBI" id="CHEBI:36264"/>
        <dbReference type="ChEBI" id="CHEBI:62727"/>
        <dbReference type="ChEBI" id="CHEBI:71302"/>
        <dbReference type="ChEBI" id="CHEBI:456215"/>
        <dbReference type="EC" id="2.10.1.1"/>
    </reaction>
</comment>
<keyword evidence="4 6" id="KW-0501">Molybdenum cofactor biosynthesis</keyword>
<evidence type="ECO:0000313" key="8">
    <source>
        <dbReference type="EMBL" id="MCZ4329656.1"/>
    </source>
</evidence>
<dbReference type="InterPro" id="IPR005111">
    <property type="entry name" value="MoeA_C_domain_IV"/>
</dbReference>
<comment type="pathway">
    <text evidence="2 6">Cofactor biosynthesis; molybdopterin biosynthesis.</text>
</comment>
<accession>A0ABT4M2Z8</accession>
<evidence type="ECO:0000256" key="4">
    <source>
        <dbReference type="ARBA" id="ARBA00023150"/>
    </source>
</evidence>
<proteinExistence type="inferred from homology"/>
<dbReference type="Proteomes" id="UP001068379">
    <property type="component" value="Unassembled WGS sequence"/>
</dbReference>
<keyword evidence="9" id="KW-1185">Reference proteome</keyword>
<dbReference type="NCBIfam" id="NF045515">
    <property type="entry name" value="Glp_gephyrin"/>
    <property type="match status" value="1"/>
</dbReference>
<dbReference type="SUPFAM" id="SSF63867">
    <property type="entry name" value="MoeA C-terminal domain-like"/>
    <property type="match status" value="1"/>
</dbReference>
<dbReference type="InterPro" id="IPR036688">
    <property type="entry name" value="MoeA_C_domain_IV_sf"/>
</dbReference>
<keyword evidence="6" id="KW-0500">Molybdenum</keyword>
<keyword evidence="6" id="KW-0460">Magnesium</keyword>
<comment type="function">
    <text evidence="1 6">Catalyzes the insertion of molybdate into adenylated molybdopterin with the concomitant release of AMP.</text>
</comment>
<dbReference type="EMBL" id="JAPWHE010000003">
    <property type="protein sequence ID" value="MCZ4329656.1"/>
    <property type="molecule type" value="Genomic_DNA"/>
</dbReference>
<dbReference type="Gene3D" id="2.40.340.10">
    <property type="entry name" value="MoeA, C-terminal, domain IV"/>
    <property type="match status" value="1"/>
</dbReference>
<dbReference type="Pfam" id="PF00994">
    <property type="entry name" value="MoCF_biosynth"/>
    <property type="match status" value="1"/>
</dbReference>
<keyword evidence="6" id="KW-0479">Metal-binding</keyword>
<organism evidence="8 9">
    <name type="scientific">Castellaniella denitrificans</name>
    <dbReference type="NCBI Taxonomy" id="56119"/>
    <lineage>
        <taxon>Bacteria</taxon>
        <taxon>Pseudomonadati</taxon>
        <taxon>Pseudomonadota</taxon>
        <taxon>Betaproteobacteria</taxon>
        <taxon>Burkholderiales</taxon>
        <taxon>Alcaligenaceae</taxon>
        <taxon>Castellaniella</taxon>
    </lineage>
</organism>
<keyword evidence="6" id="KW-0808">Transferase</keyword>
<dbReference type="PANTHER" id="PTHR10192:SF5">
    <property type="entry name" value="GEPHYRIN"/>
    <property type="match status" value="1"/>
</dbReference>
<evidence type="ECO:0000313" key="9">
    <source>
        <dbReference type="Proteomes" id="UP001068379"/>
    </source>
</evidence>
<dbReference type="InterPro" id="IPR001453">
    <property type="entry name" value="MoaB/Mog_dom"/>
</dbReference>
<feature type="domain" description="MoaB/Mog" evidence="7">
    <location>
        <begin position="175"/>
        <end position="313"/>
    </location>
</feature>
<dbReference type="InterPro" id="IPR005110">
    <property type="entry name" value="MoeA_linker/N"/>
</dbReference>
<dbReference type="InterPro" id="IPR036425">
    <property type="entry name" value="MoaB/Mog-like_dom_sf"/>
</dbReference>
<dbReference type="Gene3D" id="3.40.980.10">
    <property type="entry name" value="MoaB/Mog-like domain"/>
    <property type="match status" value="1"/>
</dbReference>
<dbReference type="InterPro" id="IPR036135">
    <property type="entry name" value="MoeA_linker/N_sf"/>
</dbReference>
<dbReference type="SMART" id="SM00852">
    <property type="entry name" value="MoCF_biosynth"/>
    <property type="match status" value="1"/>
</dbReference>
<dbReference type="RefSeq" id="WP_269357819.1">
    <property type="nucleotide sequence ID" value="NZ_JAPWHE010000003.1"/>
</dbReference>
<protein>
    <recommendedName>
        <fullName evidence="6">Molybdopterin molybdenumtransferase</fullName>
        <ecNumber evidence="6">2.10.1.1</ecNumber>
    </recommendedName>
</protein>
<evidence type="ECO:0000256" key="2">
    <source>
        <dbReference type="ARBA" id="ARBA00005046"/>
    </source>
</evidence>
<dbReference type="InterPro" id="IPR038987">
    <property type="entry name" value="MoeA-like"/>
</dbReference>